<dbReference type="Proteomes" id="UP000820818">
    <property type="component" value="Linkage Group LG6"/>
</dbReference>
<keyword evidence="2" id="KW-1185">Reference proteome</keyword>
<proteinExistence type="predicted"/>
<evidence type="ECO:0000313" key="1">
    <source>
        <dbReference type="EMBL" id="KAI9557237.1"/>
    </source>
</evidence>
<name>A0AAD5PRX5_9CRUS</name>
<organism evidence="1 2">
    <name type="scientific">Daphnia sinensis</name>
    <dbReference type="NCBI Taxonomy" id="1820382"/>
    <lineage>
        <taxon>Eukaryota</taxon>
        <taxon>Metazoa</taxon>
        <taxon>Ecdysozoa</taxon>
        <taxon>Arthropoda</taxon>
        <taxon>Crustacea</taxon>
        <taxon>Branchiopoda</taxon>
        <taxon>Diplostraca</taxon>
        <taxon>Cladocera</taxon>
        <taxon>Anomopoda</taxon>
        <taxon>Daphniidae</taxon>
        <taxon>Daphnia</taxon>
        <taxon>Daphnia similis group</taxon>
    </lineage>
</organism>
<protein>
    <submittedName>
        <fullName evidence="1">Uncharacterized protein</fullName>
    </submittedName>
</protein>
<sequence>MKKIRDFHLSTEYNKKGPNPVRDFVFRLLCLAYLPADKIPSVFDSLRTSVPPILETLMDYMERNWIRGRFWTPAHWSCFNLLLRTNNDCEGLHNDWNKLAGGPNLPFYKMTLVLEQLCQDVKLSQKLLSHEKIKAHRKKETQLKNSILFALWTRYQDNELSTVELLEEIVLELKTSFPTVVTDHPLNLNDENIDNYDMSFVSDDEM</sequence>
<evidence type="ECO:0000313" key="2">
    <source>
        <dbReference type="Proteomes" id="UP000820818"/>
    </source>
</evidence>
<accession>A0AAD5PRX5</accession>
<comment type="caution">
    <text evidence="1">The sequence shown here is derived from an EMBL/GenBank/DDBJ whole genome shotgun (WGS) entry which is preliminary data.</text>
</comment>
<gene>
    <name evidence="1" type="ORF">GHT06_017060</name>
</gene>
<dbReference type="EMBL" id="WJBH02000006">
    <property type="protein sequence ID" value="KAI9557237.1"/>
    <property type="molecule type" value="Genomic_DNA"/>
</dbReference>
<dbReference type="AlphaFoldDB" id="A0AAD5PRX5"/>
<reference evidence="1 2" key="1">
    <citation type="submission" date="2022-05" db="EMBL/GenBank/DDBJ databases">
        <title>A multi-omics perspective on studying reproductive biology in Daphnia sinensis.</title>
        <authorList>
            <person name="Jia J."/>
        </authorList>
    </citation>
    <scope>NUCLEOTIDE SEQUENCE [LARGE SCALE GENOMIC DNA]</scope>
    <source>
        <strain evidence="1 2">WSL</strain>
    </source>
</reference>